<proteinExistence type="predicted"/>
<evidence type="ECO:0000313" key="2">
    <source>
        <dbReference type="Proteomes" id="UP000001401"/>
    </source>
</evidence>
<sequence>MAYIASLPYVTKVRVINSIEQKVIEKQFNIVLYKNKVVTEEKEFLLNHVFDITFHERKGELGFLYLHTNQGVFSFQVKVDPSAFIETYKNISK</sequence>
<keyword evidence="2" id="KW-1185">Reference proteome</keyword>
<dbReference type="Proteomes" id="UP000001401">
    <property type="component" value="Chromosome"/>
</dbReference>
<gene>
    <name evidence="1" type="ordered locus">Bcell_1406</name>
</gene>
<reference evidence="1 2" key="1">
    <citation type="submission" date="2010-12" db="EMBL/GenBank/DDBJ databases">
        <title>Complete sequence of Bacillus cellulosilyticus DSM 2522.</title>
        <authorList>
            <consortium name="US DOE Joint Genome Institute"/>
            <person name="Lucas S."/>
            <person name="Copeland A."/>
            <person name="Lapidus A."/>
            <person name="Cheng J.-F."/>
            <person name="Bruce D."/>
            <person name="Goodwin L."/>
            <person name="Pitluck S."/>
            <person name="Chertkov O."/>
            <person name="Detter J.C."/>
            <person name="Han C."/>
            <person name="Tapia R."/>
            <person name="Land M."/>
            <person name="Hauser L."/>
            <person name="Jeffries C."/>
            <person name="Kyrpides N."/>
            <person name="Ivanova N."/>
            <person name="Mikhailova N."/>
            <person name="Brumm P."/>
            <person name="Mead D."/>
            <person name="Woyke T."/>
        </authorList>
    </citation>
    <scope>NUCLEOTIDE SEQUENCE [LARGE SCALE GENOMIC DNA]</scope>
    <source>
        <strain evidence="2">ATCC 21833 / DSM 2522 / FERM P-1141 / JCM 9156 / N-4</strain>
    </source>
</reference>
<dbReference type="OrthoDB" id="2691759at2"/>
<dbReference type="RefSeq" id="WP_013488006.1">
    <property type="nucleotide sequence ID" value="NC_014829.1"/>
</dbReference>
<dbReference type="eggNOG" id="ENOG5033AWK">
    <property type="taxonomic scope" value="Bacteria"/>
</dbReference>
<accession>E6TUB3</accession>
<dbReference type="KEGG" id="bco:Bcell_1406"/>
<protein>
    <submittedName>
        <fullName evidence="1">Uncharacterized protein</fullName>
    </submittedName>
</protein>
<name>E6TUB3_EVAC2</name>
<dbReference type="EMBL" id="CP002394">
    <property type="protein sequence ID" value="ADU29669.1"/>
    <property type="molecule type" value="Genomic_DNA"/>
</dbReference>
<dbReference type="HOGENOM" id="CLU_166888_0_0_9"/>
<organism evidence="1 2">
    <name type="scientific">Evansella cellulosilytica (strain ATCC 21833 / DSM 2522 / FERM P-1141 / JCM 9156 / N-4)</name>
    <name type="common">Bacillus cellulosilyticus</name>
    <dbReference type="NCBI Taxonomy" id="649639"/>
    <lineage>
        <taxon>Bacteria</taxon>
        <taxon>Bacillati</taxon>
        <taxon>Bacillota</taxon>
        <taxon>Bacilli</taxon>
        <taxon>Bacillales</taxon>
        <taxon>Bacillaceae</taxon>
        <taxon>Evansella</taxon>
    </lineage>
</organism>
<dbReference type="STRING" id="649639.Bcell_1406"/>
<dbReference type="AlphaFoldDB" id="E6TUB3"/>
<evidence type="ECO:0000313" key="1">
    <source>
        <dbReference type="EMBL" id="ADU29669.1"/>
    </source>
</evidence>